<evidence type="ECO:0000313" key="10">
    <source>
        <dbReference type="EMBL" id="CAH1117296.1"/>
    </source>
</evidence>
<name>A0A9P0GNP0_PHACE</name>
<feature type="domain" description="Resistance to inhibitors of cholinesterase protein 3 N-terminal" evidence="9">
    <location>
        <begin position="212"/>
        <end position="283"/>
    </location>
</feature>
<feature type="compositionally biased region" description="Basic and acidic residues" evidence="7">
    <location>
        <begin position="646"/>
        <end position="663"/>
    </location>
</feature>
<gene>
    <name evidence="10" type="ORF">PHAECO_LOCUS32</name>
</gene>
<evidence type="ECO:0000256" key="2">
    <source>
        <dbReference type="ARBA" id="ARBA00008538"/>
    </source>
</evidence>
<sequence length="780" mass="86143">MSDRQRKASSLTGGYISAKMANDLSPRKTMVVLVIVVGCFAVLWPKVFYPMLLGSANRHIKPSPMDRTKGCCDVISETDLHTLKIMSHICSTIIKPEEPLDPRALIAKCRSRVLDICGIDLSAVLLEQVQLGQTSRQILDQVRSLNGSLCLKYNFGVAPWSLGVPHRVAVRVVSSSVKQERPLHLRSEMVHPAFRERGRAIPQSQPQEKPAPPSKLIPKVIVPGRPGPVPGMRPTIGGAGHVVPAPKQGAGSMGLIMPIYTIGIIIFFTYTVMKVLFKKQPDSLYPSVDADATFRREVFESAKVHLRPRTEKDGVSTKLVVNAMSALLDEVDQELSARHKASEVTDQDVVANGRIVTREEDHASVKVLGMETTASCEGGKKWSRPDSPVLPAHPQSADPIEPPQEIFLEGSLPPQSHLLVTDSATEAQNVNSEEDPAVVLAGKMTLSVISLDSSDNLTDESSNGGKNGERSSSNTSEDFEKIEADCQLGQIDNAIEEAQNIGVKQSLLDEIRDETNQNKGDANMEIIGVVEDSEKGNREAQLKENYSEPELPITEDELKLEGEIEESEQKMEEIKQLTLNQDTLETNVEETTEKSTINEKKSVEAESKEQELAQSTPVELKETVTEEKISSDINEESSPDILVDLHPSEKTVEESINLDREAMEANGGATISESEEEVEEEEEEEEIEYEYEESDDEVDEEIRNVERMGEQDERPSQRMNGGDFDHSKNGTISDANMAENDISDDENSDDEDVIEEIIEYVSDEEDADLIENSVNHVNDN</sequence>
<keyword evidence="4" id="KW-0256">Endoplasmic reticulum</keyword>
<dbReference type="InterPro" id="IPR032763">
    <property type="entry name" value="RIC3_N"/>
</dbReference>
<dbReference type="GO" id="GO:0034394">
    <property type="term" value="P:protein localization to cell surface"/>
    <property type="evidence" value="ECO:0007669"/>
    <property type="project" value="TreeGrafter"/>
</dbReference>
<proteinExistence type="inferred from homology"/>
<feature type="region of interest" description="Disordered" evidence="7">
    <location>
        <begin position="375"/>
        <end position="404"/>
    </location>
</feature>
<keyword evidence="3 8" id="KW-0812">Transmembrane</keyword>
<keyword evidence="6 8" id="KW-0472">Membrane</keyword>
<dbReference type="PANTHER" id="PTHR21723:SF3">
    <property type="entry name" value="PROTEIN RIC-3"/>
    <property type="match status" value="1"/>
</dbReference>
<evidence type="ECO:0000256" key="8">
    <source>
        <dbReference type="SAM" id="Phobius"/>
    </source>
</evidence>
<keyword evidence="11" id="KW-1185">Reference proteome</keyword>
<evidence type="ECO:0000256" key="1">
    <source>
        <dbReference type="ARBA" id="ARBA00004586"/>
    </source>
</evidence>
<reference evidence="10" key="2">
    <citation type="submission" date="2022-10" db="EMBL/GenBank/DDBJ databases">
        <authorList>
            <consortium name="ENA_rothamsted_submissions"/>
            <consortium name="culmorum"/>
            <person name="King R."/>
        </authorList>
    </citation>
    <scope>NUCLEOTIDE SEQUENCE</scope>
</reference>
<evidence type="ECO:0000259" key="9">
    <source>
        <dbReference type="Pfam" id="PF15361"/>
    </source>
</evidence>
<evidence type="ECO:0000256" key="6">
    <source>
        <dbReference type="ARBA" id="ARBA00023136"/>
    </source>
</evidence>
<feature type="region of interest" description="Disordered" evidence="7">
    <location>
        <begin position="454"/>
        <end position="478"/>
    </location>
</feature>
<dbReference type="AlphaFoldDB" id="A0A9P0GNP0"/>
<evidence type="ECO:0000256" key="5">
    <source>
        <dbReference type="ARBA" id="ARBA00022989"/>
    </source>
</evidence>
<dbReference type="Pfam" id="PF15361">
    <property type="entry name" value="RIC3"/>
    <property type="match status" value="1"/>
</dbReference>
<feature type="region of interest" description="Disordered" evidence="7">
    <location>
        <begin position="581"/>
        <end position="751"/>
    </location>
</feature>
<dbReference type="InterPro" id="IPR026160">
    <property type="entry name" value="Ric3"/>
</dbReference>
<dbReference type="GO" id="GO:0043025">
    <property type="term" value="C:neuronal cell body"/>
    <property type="evidence" value="ECO:0007669"/>
    <property type="project" value="TreeGrafter"/>
</dbReference>
<dbReference type="Proteomes" id="UP001153737">
    <property type="component" value="Chromosome 1"/>
</dbReference>
<feature type="region of interest" description="Disordered" evidence="7">
    <location>
        <begin position="200"/>
        <end position="219"/>
    </location>
</feature>
<evidence type="ECO:0000256" key="7">
    <source>
        <dbReference type="SAM" id="MobiDB-lite"/>
    </source>
</evidence>
<evidence type="ECO:0000256" key="3">
    <source>
        <dbReference type="ARBA" id="ARBA00022692"/>
    </source>
</evidence>
<accession>A0A9P0GNP0</accession>
<feature type="compositionally biased region" description="Basic and acidic residues" evidence="7">
    <location>
        <begin position="535"/>
        <end position="546"/>
    </location>
</feature>
<comment type="subcellular location">
    <subcellularLocation>
        <location evidence="1">Endoplasmic reticulum membrane</location>
    </subcellularLocation>
</comment>
<organism evidence="10 11">
    <name type="scientific">Phaedon cochleariae</name>
    <name type="common">Mustard beetle</name>
    <dbReference type="NCBI Taxonomy" id="80249"/>
    <lineage>
        <taxon>Eukaryota</taxon>
        <taxon>Metazoa</taxon>
        <taxon>Ecdysozoa</taxon>
        <taxon>Arthropoda</taxon>
        <taxon>Hexapoda</taxon>
        <taxon>Insecta</taxon>
        <taxon>Pterygota</taxon>
        <taxon>Neoptera</taxon>
        <taxon>Endopterygota</taxon>
        <taxon>Coleoptera</taxon>
        <taxon>Polyphaga</taxon>
        <taxon>Cucujiformia</taxon>
        <taxon>Chrysomeloidea</taxon>
        <taxon>Chrysomelidae</taxon>
        <taxon>Chrysomelinae</taxon>
        <taxon>Chrysomelini</taxon>
        <taxon>Phaedon</taxon>
    </lineage>
</organism>
<reference evidence="10" key="1">
    <citation type="submission" date="2022-01" db="EMBL/GenBank/DDBJ databases">
        <authorList>
            <person name="King R."/>
        </authorList>
    </citation>
    <scope>NUCLEOTIDE SEQUENCE</scope>
</reference>
<feature type="compositionally biased region" description="Basic and acidic residues" evidence="7">
    <location>
        <begin position="591"/>
        <end position="611"/>
    </location>
</feature>
<protein>
    <recommendedName>
        <fullName evidence="9">Resistance to inhibitors of cholinesterase protein 3 N-terminal domain-containing protein</fullName>
    </recommendedName>
</protein>
<dbReference type="EMBL" id="OU896707">
    <property type="protein sequence ID" value="CAH1117296.1"/>
    <property type="molecule type" value="Genomic_DNA"/>
</dbReference>
<evidence type="ECO:0000313" key="11">
    <source>
        <dbReference type="Proteomes" id="UP001153737"/>
    </source>
</evidence>
<keyword evidence="5 8" id="KW-1133">Transmembrane helix</keyword>
<dbReference type="GO" id="GO:0007271">
    <property type="term" value="P:synaptic transmission, cholinergic"/>
    <property type="evidence" value="ECO:0007669"/>
    <property type="project" value="TreeGrafter"/>
</dbReference>
<feature type="compositionally biased region" description="Acidic residues" evidence="7">
    <location>
        <begin position="741"/>
        <end position="751"/>
    </location>
</feature>
<dbReference type="GO" id="GO:0005789">
    <property type="term" value="C:endoplasmic reticulum membrane"/>
    <property type="evidence" value="ECO:0007669"/>
    <property type="project" value="UniProtKB-SubCell"/>
</dbReference>
<evidence type="ECO:0000256" key="4">
    <source>
        <dbReference type="ARBA" id="ARBA00022824"/>
    </source>
</evidence>
<dbReference type="GO" id="GO:0043005">
    <property type="term" value="C:neuron projection"/>
    <property type="evidence" value="ECO:0007669"/>
    <property type="project" value="TreeGrafter"/>
</dbReference>
<dbReference type="PANTHER" id="PTHR21723">
    <property type="entry name" value="RESISTANCE TO INHIBITORS OF CHOLINESTERASE PROTEIN 3 RIC3"/>
    <property type="match status" value="1"/>
</dbReference>
<dbReference type="OrthoDB" id="7691743at2759"/>
<feature type="compositionally biased region" description="Polar residues" evidence="7">
    <location>
        <begin position="454"/>
        <end position="476"/>
    </location>
</feature>
<comment type="similarity">
    <text evidence="2">Belongs to the ric-3 family.</text>
</comment>
<feature type="compositionally biased region" description="Acidic residues" evidence="7">
    <location>
        <begin position="673"/>
        <end position="700"/>
    </location>
</feature>
<feature type="compositionally biased region" description="Basic and acidic residues" evidence="7">
    <location>
        <begin position="619"/>
        <end position="630"/>
    </location>
</feature>
<feature type="compositionally biased region" description="Basic and acidic residues" evidence="7">
    <location>
        <begin position="701"/>
        <end position="716"/>
    </location>
</feature>
<dbReference type="GO" id="GO:0045202">
    <property type="term" value="C:synapse"/>
    <property type="evidence" value="ECO:0007669"/>
    <property type="project" value="GOC"/>
</dbReference>
<feature type="region of interest" description="Disordered" evidence="7">
    <location>
        <begin position="535"/>
        <end position="555"/>
    </location>
</feature>
<feature type="transmembrane region" description="Helical" evidence="8">
    <location>
        <begin position="30"/>
        <end position="49"/>
    </location>
</feature>